<feature type="transmembrane region" description="Helical" evidence="1">
    <location>
        <begin position="87"/>
        <end position="106"/>
    </location>
</feature>
<sequence>MQIERQILGGSLKFLPFTVHHFKYDLYSVVLLHVSFSCSRRNTKSLKFTLFKRGLMGICLFNPLTDAFALGVLLVDPAVSSLGFLRGPIACKALLILLAWDLLFLHDSLQHVKVIPVLVLRVSYVRFYLDLPKILIVLLHLVFIFLRGSEGGCAPHSFLSTKRTEVTGTPEN</sequence>
<dbReference type="EMBL" id="KQ981063">
    <property type="protein sequence ID" value="KYN09929.1"/>
    <property type="molecule type" value="Genomic_DNA"/>
</dbReference>
<evidence type="ECO:0000313" key="3">
    <source>
        <dbReference type="Proteomes" id="UP000078492"/>
    </source>
</evidence>
<accession>A0A195DBX7</accession>
<evidence type="ECO:0000256" key="1">
    <source>
        <dbReference type="SAM" id="Phobius"/>
    </source>
</evidence>
<keyword evidence="1" id="KW-1133">Transmembrane helix</keyword>
<keyword evidence="3" id="KW-1185">Reference proteome</keyword>
<feature type="transmembrane region" description="Helical" evidence="1">
    <location>
        <begin position="127"/>
        <end position="146"/>
    </location>
</feature>
<keyword evidence="1" id="KW-0812">Transmembrane</keyword>
<name>A0A195DBX7_9HYME</name>
<dbReference type="AlphaFoldDB" id="A0A195DBX7"/>
<feature type="transmembrane region" description="Helical" evidence="1">
    <location>
        <begin position="54"/>
        <end position="75"/>
    </location>
</feature>
<keyword evidence="1" id="KW-0472">Membrane</keyword>
<reference evidence="2 3" key="1">
    <citation type="submission" date="2015-09" db="EMBL/GenBank/DDBJ databases">
        <title>Trachymyrmex cornetzi WGS genome.</title>
        <authorList>
            <person name="Nygaard S."/>
            <person name="Hu H."/>
            <person name="Boomsma J."/>
            <person name="Zhang G."/>
        </authorList>
    </citation>
    <scope>NUCLEOTIDE SEQUENCE [LARGE SCALE GENOMIC DNA]</scope>
    <source>
        <strain evidence="2">Tcor2-1</strain>
        <tissue evidence="2">Whole body</tissue>
    </source>
</reference>
<protein>
    <submittedName>
        <fullName evidence="2">Uncharacterized protein</fullName>
    </submittedName>
</protein>
<dbReference type="Proteomes" id="UP000078492">
    <property type="component" value="Unassembled WGS sequence"/>
</dbReference>
<gene>
    <name evidence="2" type="ORF">ALC57_17926</name>
</gene>
<evidence type="ECO:0000313" key="2">
    <source>
        <dbReference type="EMBL" id="KYN09929.1"/>
    </source>
</evidence>
<organism evidence="2 3">
    <name type="scientific">Trachymyrmex cornetzi</name>
    <dbReference type="NCBI Taxonomy" id="471704"/>
    <lineage>
        <taxon>Eukaryota</taxon>
        <taxon>Metazoa</taxon>
        <taxon>Ecdysozoa</taxon>
        <taxon>Arthropoda</taxon>
        <taxon>Hexapoda</taxon>
        <taxon>Insecta</taxon>
        <taxon>Pterygota</taxon>
        <taxon>Neoptera</taxon>
        <taxon>Endopterygota</taxon>
        <taxon>Hymenoptera</taxon>
        <taxon>Apocrita</taxon>
        <taxon>Aculeata</taxon>
        <taxon>Formicoidea</taxon>
        <taxon>Formicidae</taxon>
        <taxon>Myrmicinae</taxon>
        <taxon>Trachymyrmex</taxon>
    </lineage>
</organism>
<proteinExistence type="predicted"/>